<dbReference type="Proteomes" id="UP000596857">
    <property type="component" value="Unassembled WGS sequence"/>
</dbReference>
<dbReference type="InterPro" id="IPR036116">
    <property type="entry name" value="FN3_sf"/>
</dbReference>
<evidence type="ECO:0000313" key="5">
    <source>
        <dbReference type="EMBL" id="NOU81539.1"/>
    </source>
</evidence>
<feature type="domain" description="Fibronectin type-III" evidence="4">
    <location>
        <begin position="231"/>
        <end position="317"/>
    </location>
</feature>
<dbReference type="EMBL" id="WHOB01000064">
    <property type="protein sequence ID" value="NOU81539.1"/>
    <property type="molecule type" value="Genomic_DNA"/>
</dbReference>
<gene>
    <name evidence="5" type="ORF">GC101_22000</name>
</gene>
<organism evidence="5 6">
    <name type="scientific">Paenibacillus phytohabitans</name>
    <dbReference type="NCBI Taxonomy" id="2654978"/>
    <lineage>
        <taxon>Bacteria</taxon>
        <taxon>Bacillati</taxon>
        <taxon>Bacillota</taxon>
        <taxon>Bacilli</taxon>
        <taxon>Bacillales</taxon>
        <taxon>Paenibacillaceae</taxon>
        <taxon>Paenibacillus</taxon>
    </lineage>
</organism>
<proteinExistence type="predicted"/>
<evidence type="ECO:0000256" key="2">
    <source>
        <dbReference type="SAM" id="MobiDB-lite"/>
    </source>
</evidence>
<evidence type="ECO:0000256" key="1">
    <source>
        <dbReference type="ARBA" id="ARBA00022737"/>
    </source>
</evidence>
<keyword evidence="1" id="KW-0677">Repeat</keyword>
<dbReference type="SUPFAM" id="SSF49265">
    <property type="entry name" value="Fibronectin type III"/>
    <property type="match status" value="2"/>
</dbReference>
<feature type="transmembrane region" description="Helical" evidence="3">
    <location>
        <begin position="543"/>
        <end position="564"/>
    </location>
</feature>
<evidence type="ECO:0000259" key="4">
    <source>
        <dbReference type="PROSITE" id="PS50853"/>
    </source>
</evidence>
<dbReference type="PROSITE" id="PS50853">
    <property type="entry name" value="FN3"/>
    <property type="match status" value="3"/>
</dbReference>
<dbReference type="InterPro" id="IPR013783">
    <property type="entry name" value="Ig-like_fold"/>
</dbReference>
<feature type="domain" description="Fibronectin type-III" evidence="4">
    <location>
        <begin position="319"/>
        <end position="401"/>
    </location>
</feature>
<feature type="region of interest" description="Disordered" evidence="2">
    <location>
        <begin position="476"/>
        <end position="531"/>
    </location>
</feature>
<feature type="domain" description="Fibronectin type-III" evidence="4">
    <location>
        <begin position="145"/>
        <end position="230"/>
    </location>
</feature>
<accession>A0ABX1YLY2</accession>
<keyword evidence="3" id="KW-1133">Transmembrane helix</keyword>
<feature type="region of interest" description="Disordered" evidence="2">
    <location>
        <begin position="570"/>
        <end position="635"/>
    </location>
</feature>
<evidence type="ECO:0000256" key="3">
    <source>
        <dbReference type="SAM" id="Phobius"/>
    </source>
</evidence>
<keyword evidence="3" id="KW-0472">Membrane</keyword>
<dbReference type="Pfam" id="PF00041">
    <property type="entry name" value="fn3"/>
    <property type="match status" value="1"/>
</dbReference>
<dbReference type="PANTHER" id="PTHR46708">
    <property type="entry name" value="TENASCIN"/>
    <property type="match status" value="1"/>
</dbReference>
<keyword evidence="6" id="KW-1185">Reference proteome</keyword>
<dbReference type="Gene3D" id="2.60.40.10">
    <property type="entry name" value="Immunoglobulins"/>
    <property type="match status" value="3"/>
</dbReference>
<feature type="compositionally biased region" description="Polar residues" evidence="2">
    <location>
        <begin position="597"/>
        <end position="616"/>
    </location>
</feature>
<comment type="caution">
    <text evidence="5">The sequence shown here is derived from an EMBL/GenBank/DDBJ whole genome shotgun (WGS) entry which is preliminary data.</text>
</comment>
<sequence>MISIVLFKPGETYALPGGLLNGKVMVLSSNGTSNFLDQTGATDNNGATYVGVSWSGGARNTLSYTVPSKSMNIKDVQMSSSGGYFFLRFYNSSNVLLKEYNTPSNGNGRFAVNINNVSRVEVRNQASNGMNIYEFDLFGEIDLSIPQNLKATVGTKAADLHWDALTDTDLAGYNVYVNGIKVNTSLVTTNMYHLPDLVQDVEYTAYVSAVYVNGDESQVSKTVKFTPYDDPIADVTLTVVPYVDRLVFNWNSDPQAVSYTLRDSVTGSVVWTGATGFLSYSFTGLEPNITKTVYVVAADKYGRTVSSQTVSGTTLEPPPPVDPVLSLVSTDYKSVTLKWTGIGLLYNILNTSGELQKTSAGTYATITDLQPDTQYSYYVVSTDIYGRKTQSNVLTVKTGPIPAAVAPSVKFLSVTSKSARAIWNSVGDSYKVYLNDAYVATTSSLYYQLNDLQPNTAYTVKIVSLDAFGREVPGSGTFTTSAAPPTPTPGNGSGGNGGGPGGGGSDPNWTPPPVADSGNPDLDKPTDTLVDGANGVKDNGMSLILMIITVLILMFGAMWLIKLFKKKTNMAKPSGKMTQSTSYRPKATSAKSKPALNLSQGSVRQSRSYTPNQNQNSRRKYYVEKTYPSRTRNQR</sequence>
<protein>
    <recommendedName>
        <fullName evidence="4">Fibronectin type-III domain-containing protein</fullName>
    </recommendedName>
</protein>
<dbReference type="CDD" id="cd00063">
    <property type="entry name" value="FN3"/>
    <property type="match status" value="2"/>
</dbReference>
<name>A0ABX1YLY2_9BACL</name>
<dbReference type="InterPro" id="IPR050991">
    <property type="entry name" value="ECM_Regulatory_Proteins"/>
</dbReference>
<feature type="compositionally biased region" description="Gly residues" evidence="2">
    <location>
        <begin position="491"/>
        <end position="505"/>
    </location>
</feature>
<evidence type="ECO:0000313" key="6">
    <source>
        <dbReference type="Proteomes" id="UP000596857"/>
    </source>
</evidence>
<dbReference type="PANTHER" id="PTHR46708:SF2">
    <property type="entry name" value="FIBRONECTIN TYPE-III DOMAIN-CONTAINING PROTEIN"/>
    <property type="match status" value="1"/>
</dbReference>
<dbReference type="SMART" id="SM00060">
    <property type="entry name" value="FN3"/>
    <property type="match status" value="4"/>
</dbReference>
<dbReference type="InterPro" id="IPR003961">
    <property type="entry name" value="FN3_dom"/>
</dbReference>
<reference evidence="5 6" key="1">
    <citation type="submission" date="2019-10" db="EMBL/GenBank/DDBJ databases">
        <title>Description of Paenibacillus terricola sp. nov.</title>
        <authorList>
            <person name="Carlier A."/>
            <person name="Qi S."/>
        </authorList>
    </citation>
    <scope>NUCLEOTIDE SEQUENCE [LARGE SCALE GENOMIC DNA]</scope>
    <source>
        <strain evidence="5 6">LMG 31459</strain>
    </source>
</reference>
<keyword evidence="3" id="KW-0812">Transmembrane</keyword>